<feature type="domain" description="SpaA-like prealbumin fold" evidence="2">
    <location>
        <begin position="299"/>
        <end position="412"/>
    </location>
</feature>
<organism evidence="5 6">
    <name type="scientific">Gryllotalpicola koreensis</name>
    <dbReference type="NCBI Taxonomy" id="993086"/>
    <lineage>
        <taxon>Bacteria</taxon>
        <taxon>Bacillati</taxon>
        <taxon>Actinomycetota</taxon>
        <taxon>Actinomycetes</taxon>
        <taxon>Micrococcales</taxon>
        <taxon>Microbacteriaceae</taxon>
        <taxon>Gryllotalpicola</taxon>
    </lineage>
</organism>
<accession>A0ABP7ZRW7</accession>
<sequence>MRLREIFKNTRWGGGPRHRARGRVAMATVTAVTGASLVAIAAGGVVLGDAQPAAAADGPAWTCSTYGYLFQSPNGDGTAPPHSIYQVDLVSGASSQIGSTADNVNAVGYNTTDNYIYGVDVTTQKLVQVASDGTLTTLPDPTGYIEGGYNVGDFDSAGHYWVTHSGSSQRWYEIDYAAGSSTYGQILASGTNTGATIGSDWVYVDGSLYTVTNGTDHLVRFDTTTHTATDLGSVPDLPVGTPGYGAGYADAAGKLYFSSNQTGEIYRIDPVSVAAIDLSAGPPSLGNDGVRCANAPIPTVTVQKTVDGRLAASDQFTVGLDNAAGTTLTDVTTAGSATTASTTNWPVSQGETYTITDAMAGGSSSTLAQYGATVVCTDTTTGATVATGGTKGAWTLTVPGEDAYLCNVTNTAPSFTVTKTADATEVNSGETVHYTVTVKNTGSVDYTDANPASFTDDLSSVLDDASYNGDATGGASYAAPTLSWSGALAAGATHTVTYSVTVNAADTGDAHLDNTVVTPADSGGDCPTGTDNAECTVNIPSGQFIVAKTASASTVSAGGTVTYTVTATNTGARDYTAAAPASFSDDLSNVLDDGTITSGPDNGAVVNGNTLSWSGPLAVGATATITYTVTVDNPDTGDGELTNTVRPTSPGGQCAPGECTTTTPIRAFTIAKTASPTGDVTPGDTVTYKVTVTNTGAADFTAADPASFTDDLSKVLDDAQITSGPDNGASISGSTLSWSGPLAVGSAITITYTVTVANPDTGDHDLVNTASAGPGGSCETTDGCTTSDPVKSYTIAKTASATGPAHPGDTITYSVTVTNTGAAAYTAADPASFTDDLSGVLDDGTYVADSASDGASVNGTQLSWSGPLAVGASQTITYKVNVGAAGSGDGTLSNSVAADPDNGGGCAAPGDCTTTNPVQAFSVAKTADATEVNPGDTIHYTVTVTNTGAAPYTAADPASFTDDLSQVTDDATYNGDASNGATVNADTLSWSGPLAVGATETITYSVTVNDPDTGDKHLDNTVVTPTGSGGDCPTGTDNAECTANVPAGSYTVAKTASTNHAELGGKVTYTVTVTNTGNAAYTASKPASFTDDLSNVLDDATYNKDADHGATVSGHTLTWSGPLAVGATVKIAYSVTVNSPDAGNHNLVNTVIPTGDGGQCAADGSCLTTTGAASYTVAKTVSTTDEVQPGATVGYTVTVTNTGQVAYTAGSPASFADDMSDVLDDASYNDDATHGAALSGDVLSWSGALAVGQTVQVTYSVTVNDPDTGNHRLLNTVDPTVGGGSCLADGDCATTTGIITPQDPVVAVNTGGYTVDRQPVWERLLPFGGLTAALLGLGAALVLWMRRKGSQQE</sequence>
<dbReference type="InterPro" id="IPR048834">
    <property type="entry name" value="SpaA_pre-album"/>
</dbReference>
<feature type="domain" description="DUF7927" evidence="4">
    <location>
        <begin position="669"/>
        <end position="785"/>
    </location>
</feature>
<feature type="domain" description="DUF7927" evidence="4">
    <location>
        <begin position="550"/>
        <end position="662"/>
    </location>
</feature>
<feature type="domain" description="DUF6923" evidence="3">
    <location>
        <begin position="95"/>
        <end position="293"/>
    </location>
</feature>
<keyword evidence="1" id="KW-0812">Transmembrane</keyword>
<keyword evidence="6" id="KW-1185">Reference proteome</keyword>
<evidence type="ECO:0000313" key="5">
    <source>
        <dbReference type="EMBL" id="GAA4168925.1"/>
    </source>
</evidence>
<dbReference type="EMBL" id="BAABBW010000001">
    <property type="protein sequence ID" value="GAA4168925.1"/>
    <property type="molecule type" value="Genomic_DNA"/>
</dbReference>
<dbReference type="InterPro" id="IPR057687">
    <property type="entry name" value="DUF7927"/>
</dbReference>
<evidence type="ECO:0000256" key="1">
    <source>
        <dbReference type="SAM" id="Phobius"/>
    </source>
</evidence>
<gene>
    <name evidence="5" type="ORF">GCM10022287_04840</name>
</gene>
<keyword evidence="1" id="KW-0472">Membrane</keyword>
<dbReference type="Pfam" id="PF20674">
    <property type="entry name" value="SpaA_3"/>
    <property type="match status" value="1"/>
</dbReference>
<name>A0ABP7ZRW7_9MICO</name>
<dbReference type="PANTHER" id="PTHR34819:SF3">
    <property type="entry name" value="CELL SURFACE PROTEIN"/>
    <property type="match status" value="1"/>
</dbReference>
<dbReference type="PANTHER" id="PTHR34819">
    <property type="entry name" value="LARGE CYSTEINE-RICH PERIPLASMIC PROTEIN OMCB"/>
    <property type="match status" value="1"/>
</dbReference>
<proteinExistence type="predicted"/>
<dbReference type="Proteomes" id="UP001501079">
    <property type="component" value="Unassembled WGS sequence"/>
</dbReference>
<comment type="caution">
    <text evidence="5">The sequence shown here is derived from an EMBL/GenBank/DDBJ whole genome shotgun (WGS) entry which is preliminary data.</text>
</comment>
<evidence type="ECO:0008006" key="7">
    <source>
        <dbReference type="Google" id="ProtNLM"/>
    </source>
</evidence>
<dbReference type="Gene3D" id="2.60.40.10">
    <property type="entry name" value="Immunoglobulins"/>
    <property type="match status" value="6"/>
</dbReference>
<evidence type="ECO:0000259" key="3">
    <source>
        <dbReference type="Pfam" id="PF21959"/>
    </source>
</evidence>
<feature type="domain" description="DUF7927" evidence="4">
    <location>
        <begin position="416"/>
        <end position="537"/>
    </location>
</feature>
<dbReference type="NCBIfam" id="TIGR01451">
    <property type="entry name" value="B_ant_repeat"/>
    <property type="match status" value="6"/>
</dbReference>
<feature type="domain" description="DUF7927" evidence="4">
    <location>
        <begin position="924"/>
        <end position="1043"/>
    </location>
</feature>
<evidence type="ECO:0000313" key="6">
    <source>
        <dbReference type="Proteomes" id="UP001501079"/>
    </source>
</evidence>
<dbReference type="Pfam" id="PF25549">
    <property type="entry name" value="DUF7927"/>
    <property type="match status" value="7"/>
</dbReference>
<feature type="domain" description="DUF7927" evidence="4">
    <location>
        <begin position="1175"/>
        <end position="1278"/>
    </location>
</feature>
<dbReference type="InterPro" id="IPR054215">
    <property type="entry name" value="DUF6923"/>
</dbReference>
<reference evidence="6" key="1">
    <citation type="journal article" date="2019" name="Int. J. Syst. Evol. Microbiol.">
        <title>The Global Catalogue of Microorganisms (GCM) 10K type strain sequencing project: providing services to taxonomists for standard genome sequencing and annotation.</title>
        <authorList>
            <consortium name="The Broad Institute Genomics Platform"/>
            <consortium name="The Broad Institute Genome Sequencing Center for Infectious Disease"/>
            <person name="Wu L."/>
            <person name="Ma J."/>
        </authorList>
    </citation>
    <scope>NUCLEOTIDE SEQUENCE [LARGE SCALE GENOMIC DNA]</scope>
    <source>
        <strain evidence="6">JCM 17591</strain>
    </source>
</reference>
<feature type="transmembrane region" description="Helical" evidence="1">
    <location>
        <begin position="1324"/>
        <end position="1344"/>
    </location>
</feature>
<dbReference type="InterPro" id="IPR051172">
    <property type="entry name" value="Chlamydia_OmcB"/>
</dbReference>
<feature type="domain" description="DUF7927" evidence="4">
    <location>
        <begin position="795"/>
        <end position="915"/>
    </location>
</feature>
<keyword evidence="1" id="KW-1133">Transmembrane helix</keyword>
<feature type="domain" description="DUF7927" evidence="4">
    <location>
        <begin position="1054"/>
        <end position="1157"/>
    </location>
</feature>
<evidence type="ECO:0000259" key="2">
    <source>
        <dbReference type="Pfam" id="PF20674"/>
    </source>
</evidence>
<dbReference type="InterPro" id="IPR047589">
    <property type="entry name" value="DUF11_rpt"/>
</dbReference>
<dbReference type="Pfam" id="PF21959">
    <property type="entry name" value="DUF6923"/>
    <property type="match status" value="1"/>
</dbReference>
<dbReference type="SUPFAM" id="SSF63825">
    <property type="entry name" value="YWTD domain"/>
    <property type="match status" value="1"/>
</dbReference>
<evidence type="ECO:0000259" key="4">
    <source>
        <dbReference type="Pfam" id="PF25549"/>
    </source>
</evidence>
<dbReference type="InterPro" id="IPR013783">
    <property type="entry name" value="Ig-like_fold"/>
</dbReference>
<protein>
    <recommendedName>
        <fullName evidence="7">DUF11 domain-containing protein</fullName>
    </recommendedName>
</protein>